<feature type="compositionally biased region" description="Polar residues" evidence="1">
    <location>
        <begin position="748"/>
        <end position="759"/>
    </location>
</feature>
<feature type="compositionally biased region" description="Low complexity" evidence="1">
    <location>
        <begin position="32"/>
        <end position="42"/>
    </location>
</feature>
<dbReference type="EMBL" id="JAIVGD010000011">
    <property type="protein sequence ID" value="KAH0768842.1"/>
    <property type="molecule type" value="Genomic_DNA"/>
</dbReference>
<protein>
    <recommendedName>
        <fullName evidence="2">DUF4283 domain-containing protein</fullName>
    </recommendedName>
</protein>
<dbReference type="Proteomes" id="UP000826656">
    <property type="component" value="Unassembled WGS sequence"/>
</dbReference>
<feature type="compositionally biased region" description="Polar residues" evidence="1">
    <location>
        <begin position="592"/>
        <end position="601"/>
    </location>
</feature>
<feature type="region of interest" description="Disordered" evidence="1">
    <location>
        <begin position="724"/>
        <end position="821"/>
    </location>
</feature>
<dbReference type="Pfam" id="PF14111">
    <property type="entry name" value="DUF4283"/>
    <property type="match status" value="1"/>
</dbReference>
<organism evidence="3 4">
    <name type="scientific">Solanum tuberosum</name>
    <name type="common">Potato</name>
    <dbReference type="NCBI Taxonomy" id="4113"/>
    <lineage>
        <taxon>Eukaryota</taxon>
        <taxon>Viridiplantae</taxon>
        <taxon>Streptophyta</taxon>
        <taxon>Embryophyta</taxon>
        <taxon>Tracheophyta</taxon>
        <taxon>Spermatophyta</taxon>
        <taxon>Magnoliopsida</taxon>
        <taxon>eudicotyledons</taxon>
        <taxon>Gunneridae</taxon>
        <taxon>Pentapetalae</taxon>
        <taxon>asterids</taxon>
        <taxon>lamiids</taxon>
        <taxon>Solanales</taxon>
        <taxon>Solanaceae</taxon>
        <taxon>Solanoideae</taxon>
        <taxon>Solaneae</taxon>
        <taxon>Solanum</taxon>
    </lineage>
</organism>
<feature type="region of interest" description="Disordered" evidence="1">
    <location>
        <begin position="876"/>
        <end position="899"/>
    </location>
</feature>
<feature type="compositionally biased region" description="Polar residues" evidence="1">
    <location>
        <begin position="274"/>
        <end position="283"/>
    </location>
</feature>
<evidence type="ECO:0000259" key="2">
    <source>
        <dbReference type="Pfam" id="PF14111"/>
    </source>
</evidence>
<reference evidence="3 4" key="1">
    <citation type="journal article" date="2021" name="bioRxiv">
        <title>Chromosome-scale and haplotype-resolved genome assembly of a tetraploid potato cultivar.</title>
        <authorList>
            <person name="Sun H."/>
            <person name="Jiao W.-B."/>
            <person name="Krause K."/>
            <person name="Campoy J.A."/>
            <person name="Goel M."/>
            <person name="Folz-Donahue K."/>
            <person name="Kukat C."/>
            <person name="Huettel B."/>
            <person name="Schneeberger K."/>
        </authorList>
    </citation>
    <scope>NUCLEOTIDE SEQUENCE [LARGE SCALE GENOMIC DNA]</scope>
    <source>
        <strain evidence="3">SolTubOtavaFocal</strain>
        <tissue evidence="3">Leaves</tissue>
    </source>
</reference>
<feature type="compositionally biased region" description="Polar residues" evidence="1">
    <location>
        <begin position="289"/>
        <end position="308"/>
    </location>
</feature>
<sequence>MARAPPVSLFRSPDQSHLRRSEETNKTHQAASSNSSYNSTKSRNTEAMNNAISERELEGIQKIISPDQDKQIQRKLFIGNESPNRGLQHTQKSHDSIEPIARSGEANFGEIGANSPELRLQIRPTSQHFHGELTTGVCSPGEEVRPIPSSSKMAGQITGDMKSGKQTVEDDDGATGDDCSLDEEDQAGPNGQKQGHNTLGNQQMEMEGPQATTRVPQRQHDHLAMTSSTNLEVIDVENSSHFSFGVKPVDIIPSNEGHLEPGMNPKLNKVLSHGSLQEQQQANIAPLSNKPNVESTQAAELANPASQSVHRAQYFNENQKTKQIPSVEPAPYTVVQTLAARLRQIHATQTIPIELVPPKHTTKQGQPAVIYDMDDFMNKLAVDCKYTLIGKFSTTMPKIELIRKSFILQTQLNGGVNIAHYNARHVFIDLENELDYNTVWTQQRMTIEGKLMRIQAWTPNFKPEEETPIVPIWVLLPGLPWHCFKKEFITPLLESVGKVLYLDTASINRTRASMAKVKVQVDLTKTRPRHVWIGLDEEDLTIGRWQPIEYENIPPYCAYCRHQGHMIGDCNFKIRDEDLKRRKELGAEMKNMSMSDQGQQGNENRQVRPREQEEQQHRNTKEGNTPEQQKEEEWQVSRRKSNKPMEEKTQKAVWRPTSPKNKMPRDQPQPTAQQKVEGGMEGGCQESHTNLQEKGSKGGNLPHVMHEGIHLDHSPDLRAPATTTVQLHKQTQQQVQQQVQSGPGKLMSTENNKETQQVRAGSADKQNIGAMAKDMGAKASTSNQGNAPKSKNKPSKKKREAEKKKRQSIQKDNVQQGKQQKEGEVCKKFIMVEEHLGMDITPLQTQYMSSPIKVPPDDRYAKCHLNTGPIIDEYAVNNSEDEPDVDNQSLKDPDEDDETSELLIRAFSPHPDKDFAEEIQQATNSQGLSPRGFHHERFKFHVQDINTVTAGRPNTRLFTSPASQ</sequence>
<feature type="compositionally biased region" description="Low complexity" evidence="1">
    <location>
        <begin position="724"/>
        <end position="740"/>
    </location>
</feature>
<gene>
    <name evidence="3" type="ORF">KY290_012823</name>
</gene>
<feature type="region of interest" description="Disordered" evidence="1">
    <location>
        <begin position="133"/>
        <end position="200"/>
    </location>
</feature>
<dbReference type="PANTHER" id="PTHR31286:SF177">
    <property type="entry name" value="ENDONUCLEASE_EXONUCLEASE_PHOSPHATASE"/>
    <property type="match status" value="1"/>
</dbReference>
<evidence type="ECO:0000313" key="3">
    <source>
        <dbReference type="EMBL" id="KAH0768842.1"/>
    </source>
</evidence>
<feature type="compositionally biased region" description="Basic and acidic residues" evidence="1">
    <location>
        <begin position="605"/>
        <end position="621"/>
    </location>
</feature>
<keyword evidence="4" id="KW-1185">Reference proteome</keyword>
<accession>A0ABQ7VMZ5</accession>
<feature type="compositionally biased region" description="Basic residues" evidence="1">
    <location>
        <begin position="790"/>
        <end position="808"/>
    </location>
</feature>
<name>A0ABQ7VMZ5_SOLTU</name>
<dbReference type="InterPro" id="IPR040256">
    <property type="entry name" value="At4g02000-like"/>
</dbReference>
<evidence type="ECO:0000313" key="4">
    <source>
        <dbReference type="Proteomes" id="UP000826656"/>
    </source>
</evidence>
<feature type="region of interest" description="Disordered" evidence="1">
    <location>
        <begin position="589"/>
        <end position="697"/>
    </location>
</feature>
<feature type="domain" description="DUF4283" evidence="2">
    <location>
        <begin position="382"/>
        <end position="465"/>
    </location>
</feature>
<feature type="compositionally biased region" description="Polar residues" evidence="1">
    <location>
        <begin position="189"/>
        <end position="200"/>
    </location>
</feature>
<evidence type="ECO:0000256" key="1">
    <source>
        <dbReference type="SAM" id="MobiDB-lite"/>
    </source>
</evidence>
<comment type="caution">
    <text evidence="3">The sequence shown here is derived from an EMBL/GenBank/DDBJ whole genome shotgun (WGS) entry which is preliminary data.</text>
</comment>
<feature type="region of interest" description="Disordered" evidence="1">
    <location>
        <begin position="1"/>
        <end position="69"/>
    </location>
</feature>
<dbReference type="PANTHER" id="PTHR31286">
    <property type="entry name" value="GLYCINE-RICH CELL WALL STRUCTURAL PROTEIN 1.8-LIKE"/>
    <property type="match status" value="1"/>
</dbReference>
<proteinExistence type="predicted"/>
<dbReference type="InterPro" id="IPR025558">
    <property type="entry name" value="DUF4283"/>
</dbReference>
<feature type="region of interest" description="Disordered" evidence="1">
    <location>
        <begin position="274"/>
        <end position="308"/>
    </location>
</feature>
<feature type="compositionally biased region" description="Basic and acidic residues" evidence="1">
    <location>
        <begin position="14"/>
        <end position="26"/>
    </location>
</feature>
<feature type="compositionally biased region" description="Acidic residues" evidence="1">
    <location>
        <begin position="169"/>
        <end position="186"/>
    </location>
</feature>